<keyword evidence="2" id="KW-1185">Reference proteome</keyword>
<reference evidence="1 2" key="1">
    <citation type="submission" date="2008-07" db="EMBL/GenBank/DDBJ databases">
        <authorList>
            <person name="Tandeau de Marsac N."/>
            <person name="Ferriera S."/>
            <person name="Johnson J."/>
            <person name="Kravitz S."/>
            <person name="Beeson K."/>
            <person name="Sutton G."/>
            <person name="Rogers Y.-H."/>
            <person name="Friedman R."/>
            <person name="Frazier M."/>
            <person name="Venter J.C."/>
        </authorList>
    </citation>
    <scope>NUCLEOTIDE SEQUENCE [LARGE SCALE GENOMIC DNA]</scope>
    <source>
        <strain evidence="1 2">PCC 7420</strain>
    </source>
</reference>
<dbReference type="HOGENOM" id="CLU_3342512_0_0_3"/>
<protein>
    <submittedName>
        <fullName evidence="1">Uncharacterized protein</fullName>
    </submittedName>
</protein>
<sequence>MGFDFAQPTSIPVSGRGGFCCSFIGREGGFCCSVSGD</sequence>
<dbReference type="EMBL" id="DS989872">
    <property type="protein sequence ID" value="EDX71514.1"/>
    <property type="molecule type" value="Genomic_DNA"/>
</dbReference>
<accession>B4W2U4</accession>
<evidence type="ECO:0000313" key="1">
    <source>
        <dbReference type="EMBL" id="EDX71514.1"/>
    </source>
</evidence>
<organism evidence="1 2">
    <name type="scientific">Coleofasciculus chthonoplastes PCC 7420</name>
    <dbReference type="NCBI Taxonomy" id="118168"/>
    <lineage>
        <taxon>Bacteria</taxon>
        <taxon>Bacillati</taxon>
        <taxon>Cyanobacteriota</taxon>
        <taxon>Cyanophyceae</taxon>
        <taxon>Coleofasciculales</taxon>
        <taxon>Coleofasciculaceae</taxon>
        <taxon>Coleofasciculus</taxon>
    </lineage>
</organism>
<dbReference type="Proteomes" id="UP000003835">
    <property type="component" value="Unassembled WGS sequence"/>
</dbReference>
<proteinExistence type="predicted"/>
<name>B4W2U4_9CYAN</name>
<evidence type="ECO:0000313" key="2">
    <source>
        <dbReference type="Proteomes" id="UP000003835"/>
    </source>
</evidence>
<dbReference type="AlphaFoldDB" id="B4W2U4"/>
<gene>
    <name evidence="1" type="ORF">MC7420_80</name>
</gene>